<feature type="signal peptide" evidence="1">
    <location>
        <begin position="1"/>
        <end position="31"/>
    </location>
</feature>
<dbReference type="EMBL" id="VHSG01000008">
    <property type="protein sequence ID" value="TQV81252.1"/>
    <property type="molecule type" value="Genomic_DNA"/>
</dbReference>
<organism evidence="2 3">
    <name type="scientific">Exilibacterium tricleocarpae</name>
    <dbReference type="NCBI Taxonomy" id="2591008"/>
    <lineage>
        <taxon>Bacteria</taxon>
        <taxon>Pseudomonadati</taxon>
        <taxon>Pseudomonadota</taxon>
        <taxon>Gammaproteobacteria</taxon>
        <taxon>Cellvibrionales</taxon>
        <taxon>Cellvibrionaceae</taxon>
        <taxon>Exilibacterium</taxon>
    </lineage>
</organism>
<proteinExistence type="predicted"/>
<dbReference type="AlphaFoldDB" id="A0A545TVM4"/>
<comment type="caution">
    <text evidence="2">The sequence shown here is derived from an EMBL/GenBank/DDBJ whole genome shotgun (WGS) entry which is preliminary data.</text>
</comment>
<evidence type="ECO:0000313" key="2">
    <source>
        <dbReference type="EMBL" id="TQV81252.1"/>
    </source>
</evidence>
<dbReference type="OrthoDB" id="1490196at2"/>
<keyword evidence="1" id="KW-0732">Signal</keyword>
<evidence type="ECO:0000256" key="1">
    <source>
        <dbReference type="SAM" id="SignalP"/>
    </source>
</evidence>
<evidence type="ECO:0000313" key="3">
    <source>
        <dbReference type="Proteomes" id="UP000319732"/>
    </source>
</evidence>
<keyword evidence="3" id="KW-1185">Reference proteome</keyword>
<dbReference type="InterPro" id="IPR014990">
    <property type="entry name" value="DUF1838"/>
</dbReference>
<name>A0A545TVM4_9GAMM</name>
<feature type="chain" id="PRO_5021893423" evidence="1">
    <location>
        <begin position="32"/>
        <end position="311"/>
    </location>
</feature>
<dbReference type="Pfam" id="PF08894">
    <property type="entry name" value="DUF1838"/>
    <property type="match status" value="1"/>
</dbReference>
<protein>
    <submittedName>
        <fullName evidence="2">DUF1838 domain-containing protein</fullName>
    </submittedName>
</protein>
<sequence length="311" mass="35479">MKSKRGAGRKRLTLIKNVLLAVTLSPLTIAAADKIDFNTAEGYVQAQRKLHCSLEDGKEMTYVWHGRAYARVPGERDKHLFNLLGMNVRQCGTVTDQQRGIGYRLVSREIMLYLDPVTGAVLREWENPWTDAKVAVIHVANDPVNQRPSFGKTADGKTRAFKPRVINKTWFMNFEVPLFYTNPLGGDYQKYVGGTYHATEIFDFNGDIDELLDADRHTAYANIAWVRISRWLPWMEMGDRAGLLYFNAVGAKLKSWDELPELMKREIAANYPAYRHAPPVDDQRPNETSWTYMRKIIDKRGDKSDGKPGGH</sequence>
<accession>A0A545TVM4</accession>
<gene>
    <name evidence="2" type="ORF">FKG94_09120</name>
</gene>
<reference evidence="2 3" key="1">
    <citation type="submission" date="2019-06" db="EMBL/GenBank/DDBJ databases">
        <title>Whole genome sequence for Cellvibrionaceae sp. R142.</title>
        <authorList>
            <person name="Wang G."/>
        </authorList>
    </citation>
    <scope>NUCLEOTIDE SEQUENCE [LARGE SCALE GENOMIC DNA]</scope>
    <source>
        <strain evidence="2 3">R142</strain>
    </source>
</reference>
<dbReference type="Proteomes" id="UP000319732">
    <property type="component" value="Unassembled WGS sequence"/>
</dbReference>
<dbReference type="RefSeq" id="WP_142903913.1">
    <property type="nucleotide sequence ID" value="NZ_ML660091.1"/>
</dbReference>